<dbReference type="RefSeq" id="WP_106229692.1">
    <property type="nucleotide sequence ID" value="NZ_PVTM01000003.1"/>
</dbReference>
<dbReference type="InterPro" id="IPR027383">
    <property type="entry name" value="Znf_put"/>
</dbReference>
<organism evidence="2 3">
    <name type="scientific">Halomonas ventosae</name>
    <dbReference type="NCBI Taxonomy" id="229007"/>
    <lineage>
        <taxon>Bacteria</taxon>
        <taxon>Pseudomonadati</taxon>
        <taxon>Pseudomonadota</taxon>
        <taxon>Gammaproteobacteria</taxon>
        <taxon>Oceanospirillales</taxon>
        <taxon>Halomonadaceae</taxon>
        <taxon>Halomonas</taxon>
    </lineage>
</organism>
<gene>
    <name evidence="2" type="ORF">BCL64_10334</name>
</gene>
<comment type="caution">
    <text evidence="2">The sequence shown here is derived from an EMBL/GenBank/DDBJ whole genome shotgun (WGS) entry which is preliminary data.</text>
</comment>
<name>A0A2T0VQ95_9GAMM</name>
<protein>
    <submittedName>
        <fullName evidence="2">Mycothiol system anti-sigma-R factor</fullName>
    </submittedName>
</protein>
<accession>A0A2T0VQ95</accession>
<reference evidence="2 3" key="1">
    <citation type="submission" date="2018-03" db="EMBL/GenBank/DDBJ databases">
        <title>Comparative analysis of microorganisms from saline springs in Andes Mountain Range, Colombia.</title>
        <authorList>
            <person name="Rubin E."/>
        </authorList>
    </citation>
    <scope>NUCLEOTIDE SEQUENCE [LARGE SCALE GENOMIC DNA]</scope>
    <source>
        <strain evidence="2 3">USBA 854</strain>
    </source>
</reference>
<dbReference type="AlphaFoldDB" id="A0A2T0VQ95"/>
<feature type="domain" description="Putative zinc-finger" evidence="1">
    <location>
        <begin position="8"/>
        <end position="41"/>
    </location>
</feature>
<keyword evidence="3" id="KW-1185">Reference proteome</keyword>
<dbReference type="Pfam" id="PF13490">
    <property type="entry name" value="zf-HC2"/>
    <property type="match status" value="1"/>
</dbReference>
<evidence type="ECO:0000259" key="1">
    <source>
        <dbReference type="Pfam" id="PF13490"/>
    </source>
</evidence>
<dbReference type="EMBL" id="PVTM01000003">
    <property type="protein sequence ID" value="PRY72555.1"/>
    <property type="molecule type" value="Genomic_DNA"/>
</dbReference>
<evidence type="ECO:0000313" key="2">
    <source>
        <dbReference type="EMBL" id="PRY72555.1"/>
    </source>
</evidence>
<sequence>MSGQSLTCEEVIERLFDYLDRELDEQQAADIERHLHRCHDCFTRAEFERRLRARVEATGTAAAPPRLRRRIRDLLDRFDDEHDVTR</sequence>
<evidence type="ECO:0000313" key="3">
    <source>
        <dbReference type="Proteomes" id="UP000239896"/>
    </source>
</evidence>
<proteinExistence type="predicted"/>
<dbReference type="Proteomes" id="UP000239896">
    <property type="component" value="Unassembled WGS sequence"/>
</dbReference>